<sequence>MTDSDQNPPPPSSPCITWDRSDPAQQELSALINLKHDASLRGIFSLGRDGVVRSLTADRRVVDAVGLTPEQLALWINRWPEALSRVMNQLEEGADGTKVPREQWFSPPEGILPPPMTTEVKEREEKIRKEKDEKNPGWLERTREEMRGKGMSELRRRVRRRRTVEVEADSYETLILILDTPKVCPVRPT</sequence>
<evidence type="ECO:0000256" key="1">
    <source>
        <dbReference type="SAM" id="MobiDB-lite"/>
    </source>
</evidence>
<name>A0AA40K8Z5_9PEZI</name>
<reference evidence="2" key="1">
    <citation type="submission" date="2023-06" db="EMBL/GenBank/DDBJ databases">
        <title>Genome-scale phylogeny and comparative genomics of the fungal order Sordariales.</title>
        <authorList>
            <consortium name="Lawrence Berkeley National Laboratory"/>
            <person name="Hensen N."/>
            <person name="Bonometti L."/>
            <person name="Westerberg I."/>
            <person name="Brannstrom I.O."/>
            <person name="Guillou S."/>
            <person name="Cros-Aarteil S."/>
            <person name="Calhoun S."/>
            <person name="Haridas S."/>
            <person name="Kuo A."/>
            <person name="Mondo S."/>
            <person name="Pangilinan J."/>
            <person name="Riley R."/>
            <person name="LaButti K."/>
            <person name="Andreopoulos B."/>
            <person name="Lipzen A."/>
            <person name="Chen C."/>
            <person name="Yanf M."/>
            <person name="Daum C."/>
            <person name="Ng V."/>
            <person name="Clum A."/>
            <person name="Steindorff A."/>
            <person name="Ohm R."/>
            <person name="Martin F."/>
            <person name="Silar P."/>
            <person name="Natvig D."/>
            <person name="Lalanne C."/>
            <person name="Gautier V."/>
            <person name="Ament-velasquez S.L."/>
            <person name="Kruys A."/>
            <person name="Hutchinson M.I."/>
            <person name="Powell A.J."/>
            <person name="Barry K."/>
            <person name="Miller A.N."/>
            <person name="Grigoriev I.V."/>
            <person name="Debuchy R."/>
            <person name="Gladieux P."/>
            <person name="Thoren M.H."/>
            <person name="Johannesson H."/>
        </authorList>
    </citation>
    <scope>NUCLEOTIDE SEQUENCE</scope>
    <source>
        <strain evidence="2">SMH3187-1</strain>
    </source>
</reference>
<feature type="region of interest" description="Disordered" evidence="1">
    <location>
        <begin position="94"/>
        <end position="120"/>
    </location>
</feature>
<accession>A0AA40K8Z5</accession>
<keyword evidence="3" id="KW-1185">Reference proteome</keyword>
<dbReference type="AlphaFoldDB" id="A0AA40K8Z5"/>
<organism evidence="2 3">
    <name type="scientific">Schizothecium vesticola</name>
    <dbReference type="NCBI Taxonomy" id="314040"/>
    <lineage>
        <taxon>Eukaryota</taxon>
        <taxon>Fungi</taxon>
        <taxon>Dikarya</taxon>
        <taxon>Ascomycota</taxon>
        <taxon>Pezizomycotina</taxon>
        <taxon>Sordariomycetes</taxon>
        <taxon>Sordariomycetidae</taxon>
        <taxon>Sordariales</taxon>
        <taxon>Schizotheciaceae</taxon>
        <taxon>Schizothecium</taxon>
    </lineage>
</organism>
<evidence type="ECO:0000313" key="3">
    <source>
        <dbReference type="Proteomes" id="UP001172155"/>
    </source>
</evidence>
<feature type="region of interest" description="Disordered" evidence="1">
    <location>
        <begin position="1"/>
        <end position="22"/>
    </location>
</feature>
<comment type="caution">
    <text evidence="2">The sequence shown here is derived from an EMBL/GenBank/DDBJ whole genome shotgun (WGS) entry which is preliminary data.</text>
</comment>
<dbReference type="Proteomes" id="UP001172155">
    <property type="component" value="Unassembled WGS sequence"/>
</dbReference>
<dbReference type="EMBL" id="JAUKUD010000003">
    <property type="protein sequence ID" value="KAK0750584.1"/>
    <property type="molecule type" value="Genomic_DNA"/>
</dbReference>
<protein>
    <submittedName>
        <fullName evidence="2">Uncharacterized protein</fullName>
    </submittedName>
</protein>
<feature type="region of interest" description="Disordered" evidence="1">
    <location>
        <begin position="125"/>
        <end position="144"/>
    </location>
</feature>
<gene>
    <name evidence="2" type="ORF">B0T18DRAFT_488186</name>
</gene>
<proteinExistence type="predicted"/>
<evidence type="ECO:0000313" key="2">
    <source>
        <dbReference type="EMBL" id="KAK0750584.1"/>
    </source>
</evidence>